<dbReference type="RefSeq" id="WP_189572848.1">
    <property type="nucleotide sequence ID" value="NZ_BMXI01000017.1"/>
</dbReference>
<accession>A0A918TVQ0</accession>
<keyword evidence="3" id="KW-1185">Reference proteome</keyword>
<evidence type="ECO:0000313" key="2">
    <source>
        <dbReference type="EMBL" id="GHC63975.1"/>
    </source>
</evidence>
<dbReference type="Pfam" id="PF17775">
    <property type="entry name" value="YchJ_M-like"/>
    <property type="match status" value="1"/>
</dbReference>
<dbReference type="InterPro" id="IPR048469">
    <property type="entry name" value="YchJ-like_M"/>
</dbReference>
<feature type="domain" description="YchJ-like middle NTF2-like" evidence="1">
    <location>
        <begin position="41"/>
        <end position="139"/>
    </location>
</feature>
<dbReference type="Gene3D" id="3.10.450.50">
    <property type="match status" value="1"/>
</dbReference>
<gene>
    <name evidence="2" type="ORF">GCM10007100_34470</name>
</gene>
<reference evidence="2" key="2">
    <citation type="submission" date="2020-09" db="EMBL/GenBank/DDBJ databases">
        <authorList>
            <person name="Sun Q."/>
            <person name="Kim S."/>
        </authorList>
    </citation>
    <scope>NUCLEOTIDE SEQUENCE</scope>
    <source>
        <strain evidence="2">KCTC 12988</strain>
    </source>
</reference>
<dbReference type="AlphaFoldDB" id="A0A918TVQ0"/>
<dbReference type="SUPFAM" id="SSF54427">
    <property type="entry name" value="NTF2-like"/>
    <property type="match status" value="1"/>
</dbReference>
<proteinExistence type="predicted"/>
<protein>
    <recommendedName>
        <fullName evidence="1">YchJ-like middle NTF2-like domain-containing protein</fullName>
    </recommendedName>
</protein>
<comment type="caution">
    <text evidence="2">The sequence shown here is derived from an EMBL/GenBank/DDBJ whole genome shotgun (WGS) entry which is preliminary data.</text>
</comment>
<name>A0A918TVQ0_9BACT</name>
<dbReference type="PANTHER" id="PTHR33747">
    <property type="entry name" value="UPF0225 PROTEIN SCO1677"/>
    <property type="match status" value="1"/>
</dbReference>
<evidence type="ECO:0000313" key="3">
    <source>
        <dbReference type="Proteomes" id="UP000644507"/>
    </source>
</evidence>
<reference evidence="2" key="1">
    <citation type="journal article" date="2014" name="Int. J. Syst. Evol. Microbiol.">
        <title>Complete genome sequence of Corynebacterium casei LMG S-19264T (=DSM 44701T), isolated from a smear-ripened cheese.</title>
        <authorList>
            <consortium name="US DOE Joint Genome Institute (JGI-PGF)"/>
            <person name="Walter F."/>
            <person name="Albersmeier A."/>
            <person name="Kalinowski J."/>
            <person name="Ruckert C."/>
        </authorList>
    </citation>
    <scope>NUCLEOTIDE SEQUENCE</scope>
    <source>
        <strain evidence="2">KCTC 12988</strain>
    </source>
</reference>
<dbReference type="Proteomes" id="UP000644507">
    <property type="component" value="Unassembled WGS sequence"/>
</dbReference>
<organism evidence="2 3">
    <name type="scientific">Roseibacillus persicicus</name>
    <dbReference type="NCBI Taxonomy" id="454148"/>
    <lineage>
        <taxon>Bacteria</taxon>
        <taxon>Pseudomonadati</taxon>
        <taxon>Verrucomicrobiota</taxon>
        <taxon>Verrucomicrobiia</taxon>
        <taxon>Verrucomicrobiales</taxon>
        <taxon>Verrucomicrobiaceae</taxon>
        <taxon>Roseibacillus</taxon>
    </lineage>
</organism>
<dbReference type="EMBL" id="BMXI01000017">
    <property type="protein sequence ID" value="GHC63975.1"/>
    <property type="molecule type" value="Genomic_DNA"/>
</dbReference>
<dbReference type="PANTHER" id="PTHR33747:SF1">
    <property type="entry name" value="ADENYLATE CYCLASE-ASSOCIATED CAP C-TERMINAL DOMAIN-CONTAINING PROTEIN"/>
    <property type="match status" value="1"/>
</dbReference>
<evidence type="ECO:0000259" key="1">
    <source>
        <dbReference type="Pfam" id="PF17775"/>
    </source>
</evidence>
<dbReference type="InterPro" id="IPR032710">
    <property type="entry name" value="NTF2-like_dom_sf"/>
</dbReference>
<sequence>MAENLEKIPREREVSPCPCKREKSYAECCMPFHYGRAKPETAEQLMRSRYTAYFFRLVDYLVATTHPDKRIKNQAQELDKTIWNPSWRKLTIVGSSKGGKEDKTGKVEFIAKYSLDGQDYELHEKSRFRRYKGKWMYYDEKG</sequence>